<reference evidence="4 5" key="1">
    <citation type="submission" date="2021-04" db="EMBL/GenBank/DDBJ databases">
        <title>Novel species identification of genus Shewanella.</title>
        <authorList>
            <person name="Liu G."/>
        </authorList>
    </citation>
    <scope>NUCLEOTIDE SEQUENCE [LARGE SCALE GENOMIC DNA]</scope>
    <source>
        <strain evidence="4 5">FJAT-54481</strain>
    </source>
</reference>
<dbReference type="Proteomes" id="UP000679575">
    <property type="component" value="Chromosome"/>
</dbReference>
<feature type="coiled-coil region" evidence="1">
    <location>
        <begin position="814"/>
        <end position="844"/>
    </location>
</feature>
<dbReference type="Gene3D" id="3.40.50.300">
    <property type="entry name" value="P-loop containing nucleotide triphosphate hydrolases"/>
    <property type="match status" value="2"/>
</dbReference>
<name>A0ABX7YR98_9GAMM</name>
<organism evidence="4 5">
    <name type="scientific">Shewanella yunxiaonensis</name>
    <dbReference type="NCBI Taxonomy" id="2829809"/>
    <lineage>
        <taxon>Bacteria</taxon>
        <taxon>Pseudomonadati</taxon>
        <taxon>Pseudomonadota</taxon>
        <taxon>Gammaproteobacteria</taxon>
        <taxon>Alteromonadales</taxon>
        <taxon>Shewanellaceae</taxon>
        <taxon>Shewanella</taxon>
    </lineage>
</organism>
<dbReference type="EMBL" id="CP073587">
    <property type="protein sequence ID" value="QUN04661.1"/>
    <property type="molecule type" value="Genomic_DNA"/>
</dbReference>
<evidence type="ECO:0000313" key="4">
    <source>
        <dbReference type="EMBL" id="QUN04661.1"/>
    </source>
</evidence>
<feature type="coiled-coil region" evidence="1">
    <location>
        <begin position="439"/>
        <end position="490"/>
    </location>
</feature>
<dbReference type="Pfam" id="PF13558">
    <property type="entry name" value="SbcC_Walker_B"/>
    <property type="match status" value="1"/>
</dbReference>
<gene>
    <name evidence="4" type="ORF">KDN34_10365</name>
</gene>
<feature type="coiled-coil region" evidence="1">
    <location>
        <begin position="750"/>
        <end position="784"/>
    </location>
</feature>
<dbReference type="PANTHER" id="PTHR32114:SF2">
    <property type="entry name" value="ABC TRANSPORTER ABCH.3"/>
    <property type="match status" value="1"/>
</dbReference>
<keyword evidence="5" id="KW-1185">Reference proteome</keyword>
<feature type="compositionally biased region" description="Polar residues" evidence="2">
    <location>
        <begin position="521"/>
        <end position="530"/>
    </location>
</feature>
<sequence>MKPLTLEMSAFGPFADTQHIDFSGLGDNPLFLINGPTGAGKTSILDAICFALYGKTTGNEREGSQMRCDYADDELLTQVIFSFELGHRRYRIRRVPEQQRAKSRGDGFTLQKSEAELLRIHEDGKEELLVANKVTDATAMVEDLTGLDVDQFRQVMVLPQGKFRELLLADSKEREKIFSQLFQTHIYSRIEERLKQQALDIKAKARDMQQRRQGILDTAGVESIEALQQTLCELAAPLALAEQAKLQAVAAKEQALKALEAAKTLAKEFDARQKLQLQADAFTAQEPQQLRLQQQLQLARRAEKLQPAKHQLQQWQLELTQAQQALVNAEQQQLQAKAVLQQAVTAQAKLPLLETQKQQLQLQLQQYQQLQPLLNNLGAQHQQLKQLERQIQAAVASEQQQRQLLQQQQQQKTAFNAEIVKLSAVASKMAALQQQQYALSRQLEQRQQLDQLNQQQQQLQHALNVAEAQGKLARDKKQQAETEYKQLQLAWHQGQAAILAKELTADQPCPVCGSRQHPQPAHSQQSLPTSEQLDQAQMQWELARTEYDNIRSEYKSLRDRLQPLTEQITLQQQQLEGKADQNVAVTKTMLDNIGIALQQAQQATEQLEVRRGELETLELNMQQSQQQLELWQLQSAELQRNASNIHGILSEQQRQLPQEFQQLDAVTAEAKLTQVLSDIAGQLTVAAQQIDLIQQHFQQASIAATQADSEANSRMERLNAAKVHQQQAETEFLQQLQAAGFNDNTALEHATLASAAMAQLEQQLRDWEKQRDQLIGKLEALQQKLQESAVPDLPTLEQRLTNAQRHWQQAESAWQQLHTQMANLQRAADKLQQEAQASRLLEQQYAVVGTLADVANGNNQGKLSLQRFVLSVLLDDVLLEASERLALMSKGRYRLLRKEDRAKGNKASGLELEVEDAYSSRVRPVATLSGGESFMAALALALGLSDVVQAYAGGIRLDTLFIDEGFGSLDQDSLELAIRTLIDLQSTGRMIGVISHVSEMKEQITTRIDIAKQVRGSHIRVVTP</sequence>
<dbReference type="Pfam" id="PF13476">
    <property type="entry name" value="AAA_23"/>
    <property type="match status" value="1"/>
</dbReference>
<evidence type="ECO:0000313" key="5">
    <source>
        <dbReference type="Proteomes" id="UP000679575"/>
    </source>
</evidence>
<dbReference type="SUPFAM" id="SSF52540">
    <property type="entry name" value="P-loop containing nucleoside triphosphate hydrolases"/>
    <property type="match status" value="1"/>
</dbReference>
<protein>
    <submittedName>
        <fullName evidence="4">SMC family ATPase</fullName>
    </submittedName>
</protein>
<feature type="domain" description="Rad50/SbcC-type AAA" evidence="3">
    <location>
        <begin position="6"/>
        <end position="215"/>
    </location>
</feature>
<keyword evidence="1" id="KW-0175">Coiled coil</keyword>
<dbReference type="InterPro" id="IPR038729">
    <property type="entry name" value="Rad50/SbcC_AAA"/>
</dbReference>
<evidence type="ECO:0000256" key="2">
    <source>
        <dbReference type="SAM" id="MobiDB-lite"/>
    </source>
</evidence>
<evidence type="ECO:0000256" key="1">
    <source>
        <dbReference type="SAM" id="Coils"/>
    </source>
</evidence>
<feature type="region of interest" description="Disordered" evidence="2">
    <location>
        <begin position="511"/>
        <end position="530"/>
    </location>
</feature>
<proteinExistence type="predicted"/>
<evidence type="ECO:0000259" key="3">
    <source>
        <dbReference type="Pfam" id="PF13476"/>
    </source>
</evidence>
<dbReference type="PANTHER" id="PTHR32114">
    <property type="entry name" value="ABC TRANSPORTER ABCH.3"/>
    <property type="match status" value="1"/>
</dbReference>
<accession>A0ABX7YR98</accession>
<feature type="coiled-coil region" evidence="1">
    <location>
        <begin position="312"/>
        <end position="408"/>
    </location>
</feature>
<feature type="coiled-coil region" evidence="1">
    <location>
        <begin position="597"/>
        <end position="641"/>
    </location>
</feature>
<dbReference type="RefSeq" id="WP_212593716.1">
    <property type="nucleotide sequence ID" value="NZ_CP073587.1"/>
</dbReference>
<dbReference type="InterPro" id="IPR027417">
    <property type="entry name" value="P-loop_NTPase"/>
</dbReference>